<comment type="caution">
    <text evidence="8">The sequence shown here is derived from an EMBL/GenBank/DDBJ whole genome shotgun (WGS) entry which is preliminary data.</text>
</comment>
<sequence>MNIARQLTKLPYQNVRRTFYRKFSVSSITNDSVEATQPKVQEEKFDFEDLKVFERPEKRHAKIEPFMKNVFLSKFNRDLMAYPEILTKDDSTDLDNRIALLEKTFCNKNSTLDDRKNALKQIHMYAATVSVTKHGLAANSTELIRYLEVIAADLDLGQRISDHWVALSALKEGLSEDNYTSVIDELISGNDTISICIKEKLSDRLAQGDFRTAATMNEKGEWRISGEKICINQTGYILLLALTDGSRLKAFLIQPGAEGVLLKDNFVTFHNTPATPLDMATESTLSHTLGINRLYTATLCRSSLQQATQACIDYVRPRFFNGKPLSELSTIRYTIGEAILYTYACESVEYFTAGLLDGYLEPDVELEVAMCRNFIAHHAQRILLKLLAIPGVEKQKDCLRLLENMRSLSLRGENVEDVNSFIALRGVHHASRTMADEVKKIRNPVMNPSFIFKKVLANRHQEKDEPKLDLHLYEHLHPTLKPASDNLEYCVKRMRFVCETLMGRHGLEVASAFTELNRLAEAATEIYVMAAVLSRASRSYCIGVRHAENEMKLAACFVQNSKDSVRKLLLEIVEGEYLNLDHFRVQFGRKVLDSTDSFVEKPTARVFW</sequence>
<comment type="similarity">
    <text evidence="1">Belongs to the acyl-CoA dehydrogenase family.</text>
</comment>
<keyword evidence="9" id="KW-1185">Reference proteome</keyword>
<dbReference type="InterPro" id="IPR036250">
    <property type="entry name" value="AcylCo_DH-like_C"/>
</dbReference>
<dbReference type="InterPro" id="IPR049448">
    <property type="entry name" value="ACAD9/ACADV-like_C"/>
</dbReference>
<keyword evidence="2" id="KW-0285">Flavoprotein</keyword>
<organism evidence="8 9">
    <name type="scientific">Leptosia nina</name>
    <dbReference type="NCBI Taxonomy" id="320188"/>
    <lineage>
        <taxon>Eukaryota</taxon>
        <taxon>Metazoa</taxon>
        <taxon>Ecdysozoa</taxon>
        <taxon>Arthropoda</taxon>
        <taxon>Hexapoda</taxon>
        <taxon>Insecta</taxon>
        <taxon>Pterygota</taxon>
        <taxon>Neoptera</taxon>
        <taxon>Endopterygota</taxon>
        <taxon>Lepidoptera</taxon>
        <taxon>Glossata</taxon>
        <taxon>Ditrysia</taxon>
        <taxon>Papilionoidea</taxon>
        <taxon>Pieridae</taxon>
        <taxon>Pierinae</taxon>
        <taxon>Leptosia</taxon>
    </lineage>
</organism>
<evidence type="ECO:0000259" key="7">
    <source>
        <dbReference type="Pfam" id="PF21343"/>
    </source>
</evidence>
<dbReference type="InterPro" id="IPR009075">
    <property type="entry name" value="AcylCo_DH/oxidase_C"/>
</dbReference>
<proteinExistence type="inferred from homology"/>
<dbReference type="Pfam" id="PF21343">
    <property type="entry name" value="ACAD9-ACADV_C"/>
    <property type="match status" value="1"/>
</dbReference>
<gene>
    <name evidence="8" type="ORF">LNINA_LOCUS13415</name>
</gene>
<feature type="domain" description="ACAD9/ACADV-like C-terminal" evidence="7">
    <location>
        <begin position="478"/>
        <end position="582"/>
    </location>
</feature>
<evidence type="ECO:0000256" key="5">
    <source>
        <dbReference type="ARBA" id="ARBA00023002"/>
    </source>
</evidence>
<feature type="domain" description="Acyl-CoA dehydrogenase/oxidase C-terminal" evidence="6">
    <location>
        <begin position="287"/>
        <end position="391"/>
    </location>
</feature>
<dbReference type="Gene3D" id="1.20.140.10">
    <property type="entry name" value="Butyryl-CoA Dehydrogenase, subunit A, domain 3"/>
    <property type="match status" value="2"/>
</dbReference>
<evidence type="ECO:0000256" key="2">
    <source>
        <dbReference type="ARBA" id="ARBA00022630"/>
    </source>
</evidence>
<dbReference type="Proteomes" id="UP001497472">
    <property type="component" value="Unassembled WGS sequence"/>
</dbReference>
<keyword evidence="5" id="KW-0560">Oxidoreductase</keyword>
<evidence type="ECO:0000256" key="4">
    <source>
        <dbReference type="ARBA" id="ARBA00022946"/>
    </source>
</evidence>
<evidence type="ECO:0008006" key="10">
    <source>
        <dbReference type="Google" id="ProtNLM"/>
    </source>
</evidence>
<keyword evidence="3" id="KW-0274">FAD</keyword>
<evidence type="ECO:0000313" key="8">
    <source>
        <dbReference type="EMBL" id="CAK1554502.1"/>
    </source>
</evidence>
<evidence type="ECO:0000256" key="1">
    <source>
        <dbReference type="ARBA" id="ARBA00009347"/>
    </source>
</evidence>
<dbReference type="EMBL" id="CAVLEF010000278">
    <property type="protein sequence ID" value="CAK1554502.1"/>
    <property type="molecule type" value="Genomic_DNA"/>
</dbReference>
<accession>A0AAV1JYB1</accession>
<dbReference type="SUPFAM" id="SSF56645">
    <property type="entry name" value="Acyl-CoA dehydrogenase NM domain-like"/>
    <property type="match status" value="1"/>
</dbReference>
<keyword evidence="4" id="KW-0809">Transit peptide</keyword>
<dbReference type="GO" id="GO:0016627">
    <property type="term" value="F:oxidoreductase activity, acting on the CH-CH group of donors"/>
    <property type="evidence" value="ECO:0007669"/>
    <property type="project" value="InterPro"/>
</dbReference>
<reference evidence="8 9" key="1">
    <citation type="submission" date="2023-11" db="EMBL/GenBank/DDBJ databases">
        <authorList>
            <person name="Okamura Y."/>
        </authorList>
    </citation>
    <scope>NUCLEOTIDE SEQUENCE [LARGE SCALE GENOMIC DNA]</scope>
</reference>
<protein>
    <recommendedName>
        <fullName evidence="10">Acyl-CoA dehydrogenase family member 9, mitochondrial</fullName>
    </recommendedName>
</protein>
<evidence type="ECO:0000313" key="9">
    <source>
        <dbReference type="Proteomes" id="UP001497472"/>
    </source>
</evidence>
<dbReference type="Pfam" id="PF00441">
    <property type="entry name" value="Acyl-CoA_dh_1"/>
    <property type="match status" value="1"/>
</dbReference>
<evidence type="ECO:0000259" key="6">
    <source>
        <dbReference type="Pfam" id="PF00441"/>
    </source>
</evidence>
<dbReference type="InterPro" id="IPR009100">
    <property type="entry name" value="AcylCoA_DH/oxidase_NM_dom_sf"/>
</dbReference>
<dbReference type="SUPFAM" id="SSF47203">
    <property type="entry name" value="Acyl-CoA dehydrogenase C-terminal domain-like"/>
    <property type="match status" value="1"/>
</dbReference>
<dbReference type="GO" id="GO:0006631">
    <property type="term" value="P:fatty acid metabolic process"/>
    <property type="evidence" value="ECO:0007669"/>
    <property type="project" value="UniProtKB-ARBA"/>
</dbReference>
<evidence type="ECO:0000256" key="3">
    <source>
        <dbReference type="ARBA" id="ARBA00022827"/>
    </source>
</evidence>
<dbReference type="AlphaFoldDB" id="A0AAV1JYB1"/>
<name>A0AAV1JYB1_9NEOP</name>